<dbReference type="Pfam" id="PF12833">
    <property type="entry name" value="HTH_18"/>
    <property type="match status" value="1"/>
</dbReference>
<accession>A0ABS3W851</accession>
<dbReference type="InterPro" id="IPR018060">
    <property type="entry name" value="HTH_AraC"/>
</dbReference>
<name>A0ABS3W851_9BACL</name>
<evidence type="ECO:0000256" key="1">
    <source>
        <dbReference type="ARBA" id="ARBA00023015"/>
    </source>
</evidence>
<dbReference type="Gene3D" id="2.60.120.10">
    <property type="entry name" value="Jelly Rolls"/>
    <property type="match status" value="1"/>
</dbReference>
<keyword evidence="6" id="KW-1185">Reference proteome</keyword>
<dbReference type="Proteomes" id="UP000670947">
    <property type="component" value="Unassembled WGS sequence"/>
</dbReference>
<proteinExistence type="predicted"/>
<dbReference type="InterPro" id="IPR020449">
    <property type="entry name" value="Tscrpt_reg_AraC-type_HTH"/>
</dbReference>
<evidence type="ECO:0000313" key="5">
    <source>
        <dbReference type="EMBL" id="MBO7744495.1"/>
    </source>
</evidence>
<dbReference type="PROSITE" id="PS01124">
    <property type="entry name" value="HTH_ARAC_FAMILY_2"/>
    <property type="match status" value="1"/>
</dbReference>
<evidence type="ECO:0000259" key="4">
    <source>
        <dbReference type="PROSITE" id="PS01124"/>
    </source>
</evidence>
<evidence type="ECO:0000313" key="6">
    <source>
        <dbReference type="Proteomes" id="UP000670947"/>
    </source>
</evidence>
<dbReference type="SUPFAM" id="SSF51215">
    <property type="entry name" value="Regulatory protein AraC"/>
    <property type="match status" value="1"/>
</dbReference>
<dbReference type="InterPro" id="IPR037923">
    <property type="entry name" value="HTH-like"/>
</dbReference>
<dbReference type="PANTHER" id="PTHR43280">
    <property type="entry name" value="ARAC-FAMILY TRANSCRIPTIONAL REGULATOR"/>
    <property type="match status" value="1"/>
</dbReference>
<evidence type="ECO:0000256" key="3">
    <source>
        <dbReference type="ARBA" id="ARBA00023163"/>
    </source>
</evidence>
<keyword evidence="2" id="KW-0238">DNA-binding</keyword>
<comment type="caution">
    <text evidence="5">The sequence shown here is derived from an EMBL/GenBank/DDBJ whole genome shotgun (WGS) entry which is preliminary data.</text>
</comment>
<keyword evidence="1" id="KW-0805">Transcription regulation</keyword>
<dbReference type="Gene3D" id="1.10.10.60">
    <property type="entry name" value="Homeodomain-like"/>
    <property type="match status" value="2"/>
</dbReference>
<organism evidence="5 6">
    <name type="scientific">Paenibacillus artemisiicola</name>
    <dbReference type="NCBI Taxonomy" id="1172618"/>
    <lineage>
        <taxon>Bacteria</taxon>
        <taxon>Bacillati</taxon>
        <taxon>Bacillota</taxon>
        <taxon>Bacilli</taxon>
        <taxon>Bacillales</taxon>
        <taxon>Paenibacillaceae</taxon>
        <taxon>Paenibacillus</taxon>
    </lineage>
</organism>
<dbReference type="RefSeq" id="WP_208847432.1">
    <property type="nucleotide sequence ID" value="NZ_JAGGDJ010000004.1"/>
</dbReference>
<dbReference type="SUPFAM" id="SSF46689">
    <property type="entry name" value="Homeodomain-like"/>
    <property type="match status" value="1"/>
</dbReference>
<keyword evidence="3" id="KW-0804">Transcription</keyword>
<sequence>MNYEELDRMLFELTDLEMKLKETDLTDDAVKSRILARALSAKSPSVQNDSHGAPAPAMAITHPSIYHYTLEGDVLRLHVTGEMFAISRHTRFVQMPAHTHNLFEMNYIYSGTFYQDIQGERFELKEGDLIILNKNVEHSIAKCGENDILINFLAKNEFFDRAFIYNILGDHMLGQTIASIIADASREKNFLLIHTSNNWQIKQTIQNLLCEAFGHQAANREIIKAYLTILFSRLVESESYRLFVNDGARQSGLSVIEIIAYIHKHYLNTTLAQTAAHFGYSAEHIGRIIKNVTGKTYSALVQKQKFMHAALQLKLTNHTVEDISKEIGYNNLSFFYRKFQSIYGVTPKEYRSLAMRGEGIGTRENHKET</sequence>
<dbReference type="InterPro" id="IPR009057">
    <property type="entry name" value="Homeodomain-like_sf"/>
</dbReference>
<dbReference type="InterPro" id="IPR014710">
    <property type="entry name" value="RmlC-like_jellyroll"/>
</dbReference>
<dbReference type="PRINTS" id="PR00032">
    <property type="entry name" value="HTHARAC"/>
</dbReference>
<evidence type="ECO:0000256" key="2">
    <source>
        <dbReference type="ARBA" id="ARBA00023125"/>
    </source>
</evidence>
<gene>
    <name evidence="5" type="ORF">I8J29_09830</name>
</gene>
<dbReference type="EMBL" id="JAGGDJ010000004">
    <property type="protein sequence ID" value="MBO7744495.1"/>
    <property type="molecule type" value="Genomic_DNA"/>
</dbReference>
<protein>
    <submittedName>
        <fullName evidence="5">Helix-turn-helix domain-containing protein</fullName>
    </submittedName>
</protein>
<dbReference type="PANTHER" id="PTHR43280:SF28">
    <property type="entry name" value="HTH-TYPE TRANSCRIPTIONAL ACTIVATOR RHAS"/>
    <property type="match status" value="1"/>
</dbReference>
<dbReference type="InterPro" id="IPR003313">
    <property type="entry name" value="AraC-bd"/>
</dbReference>
<dbReference type="Pfam" id="PF02311">
    <property type="entry name" value="AraC_binding"/>
    <property type="match status" value="1"/>
</dbReference>
<feature type="domain" description="HTH araC/xylS-type" evidence="4">
    <location>
        <begin position="256"/>
        <end position="353"/>
    </location>
</feature>
<dbReference type="SMART" id="SM00342">
    <property type="entry name" value="HTH_ARAC"/>
    <property type="match status" value="1"/>
</dbReference>
<reference evidence="5 6" key="1">
    <citation type="submission" date="2021-03" db="EMBL/GenBank/DDBJ databases">
        <title>Paenibacillus artemisicola MWE-103 whole genome sequence.</title>
        <authorList>
            <person name="Ham Y.J."/>
        </authorList>
    </citation>
    <scope>NUCLEOTIDE SEQUENCE [LARGE SCALE GENOMIC DNA]</scope>
    <source>
        <strain evidence="5 6">MWE-103</strain>
    </source>
</reference>